<dbReference type="EMBL" id="KQ435803">
    <property type="protein sequence ID" value="KOX73167.1"/>
    <property type="molecule type" value="Genomic_DNA"/>
</dbReference>
<protein>
    <submittedName>
        <fullName evidence="1">Uncharacterized protein</fullName>
    </submittedName>
</protein>
<accession>A0A0M8ZXW2</accession>
<organism evidence="1 2">
    <name type="scientific">Melipona quadrifasciata</name>
    <dbReference type="NCBI Taxonomy" id="166423"/>
    <lineage>
        <taxon>Eukaryota</taxon>
        <taxon>Metazoa</taxon>
        <taxon>Ecdysozoa</taxon>
        <taxon>Arthropoda</taxon>
        <taxon>Hexapoda</taxon>
        <taxon>Insecta</taxon>
        <taxon>Pterygota</taxon>
        <taxon>Neoptera</taxon>
        <taxon>Endopterygota</taxon>
        <taxon>Hymenoptera</taxon>
        <taxon>Apocrita</taxon>
        <taxon>Aculeata</taxon>
        <taxon>Apoidea</taxon>
        <taxon>Anthophila</taxon>
        <taxon>Apidae</taxon>
        <taxon>Melipona</taxon>
    </lineage>
</organism>
<sequence>MVQQNLRGETLIFQIMVDLVMKTVFSDSGVSVLLYPDSHYVLSPQEKAGVIWWCGQAHERFFDDCLMALPILSPGSTSHNRRDKGNTEVWRAMSQKVWQKDSSQSRLVARNNNNSEKIESNEGSTLTKLLNPLEDRAPLLGVYRESMHAVKENADTCRMQLILWCACVLKTVV</sequence>
<evidence type="ECO:0000313" key="1">
    <source>
        <dbReference type="EMBL" id="KOX73167.1"/>
    </source>
</evidence>
<name>A0A0M8ZXW2_9HYME</name>
<gene>
    <name evidence="1" type="ORF">WN51_14654</name>
</gene>
<proteinExistence type="predicted"/>
<dbReference type="Proteomes" id="UP000053105">
    <property type="component" value="Unassembled WGS sequence"/>
</dbReference>
<reference evidence="1 2" key="1">
    <citation type="submission" date="2015-07" db="EMBL/GenBank/DDBJ databases">
        <title>The genome of Melipona quadrifasciata.</title>
        <authorList>
            <person name="Pan H."/>
            <person name="Kapheim K."/>
        </authorList>
    </citation>
    <scope>NUCLEOTIDE SEQUENCE [LARGE SCALE GENOMIC DNA]</scope>
    <source>
        <strain evidence="1">0111107301</strain>
        <tissue evidence="1">Whole body</tissue>
    </source>
</reference>
<keyword evidence="2" id="KW-1185">Reference proteome</keyword>
<evidence type="ECO:0000313" key="2">
    <source>
        <dbReference type="Proteomes" id="UP000053105"/>
    </source>
</evidence>
<dbReference type="AlphaFoldDB" id="A0A0M8ZXW2"/>